<feature type="region of interest" description="Disordered" evidence="1">
    <location>
        <begin position="134"/>
        <end position="158"/>
    </location>
</feature>
<organism evidence="3 4">
    <name type="scientific">Carpinus fangiana</name>
    <dbReference type="NCBI Taxonomy" id="176857"/>
    <lineage>
        <taxon>Eukaryota</taxon>
        <taxon>Viridiplantae</taxon>
        <taxon>Streptophyta</taxon>
        <taxon>Embryophyta</taxon>
        <taxon>Tracheophyta</taxon>
        <taxon>Spermatophyta</taxon>
        <taxon>Magnoliopsida</taxon>
        <taxon>eudicotyledons</taxon>
        <taxon>Gunneridae</taxon>
        <taxon>Pentapetalae</taxon>
        <taxon>rosids</taxon>
        <taxon>fabids</taxon>
        <taxon>Fagales</taxon>
        <taxon>Betulaceae</taxon>
        <taxon>Carpinus</taxon>
    </lineage>
</organism>
<dbReference type="PROSITE" id="PS00109">
    <property type="entry name" value="PROTEIN_KINASE_TYR"/>
    <property type="match status" value="1"/>
</dbReference>
<dbReference type="PANTHER" id="PTHR38248">
    <property type="entry name" value="FUNK1 6"/>
    <property type="match status" value="1"/>
</dbReference>
<dbReference type="Pfam" id="PF17667">
    <property type="entry name" value="Pkinase_fungal"/>
    <property type="match status" value="1"/>
</dbReference>
<reference evidence="3 4" key="1">
    <citation type="submission" date="2019-06" db="EMBL/GenBank/DDBJ databases">
        <title>A chromosomal-level reference genome of Carpinus fangiana (Coryloideae, Betulaceae).</title>
        <authorList>
            <person name="Yang X."/>
            <person name="Wang Z."/>
            <person name="Zhang L."/>
            <person name="Hao G."/>
            <person name="Liu J."/>
            <person name="Yang Y."/>
        </authorList>
    </citation>
    <scope>NUCLEOTIDE SEQUENCE [LARGE SCALE GENOMIC DNA]</scope>
    <source>
        <strain evidence="3">Cfa_2016G</strain>
        <tissue evidence="3">Leaf</tissue>
    </source>
</reference>
<feature type="compositionally biased region" description="Low complexity" evidence="1">
    <location>
        <begin position="489"/>
        <end position="503"/>
    </location>
</feature>
<name>A0A5N6KXP7_9ROSI</name>
<feature type="compositionally biased region" description="Polar residues" evidence="1">
    <location>
        <begin position="147"/>
        <end position="158"/>
    </location>
</feature>
<dbReference type="GO" id="GO:0004672">
    <property type="term" value="F:protein kinase activity"/>
    <property type="evidence" value="ECO:0007669"/>
    <property type="project" value="InterPro"/>
</dbReference>
<dbReference type="Gene3D" id="1.10.510.10">
    <property type="entry name" value="Transferase(Phosphotransferase) domain 1"/>
    <property type="match status" value="1"/>
</dbReference>
<dbReference type="EMBL" id="VIBQ01000016">
    <property type="protein sequence ID" value="KAB8356462.1"/>
    <property type="molecule type" value="Genomic_DNA"/>
</dbReference>
<comment type="caution">
    <text evidence="3">The sequence shown here is derived from an EMBL/GenBank/DDBJ whole genome shotgun (WGS) entry which is preliminary data.</text>
</comment>
<sequence length="784" mass="87804">MAAWQSFTDGEYVLIQQFPLRPAVTASRSSLQKAFPKGLELLDSLRVPQTEIREIFSNLVGALQVHPVARKLESQHSNRTIGGELALLFERLDHDDCKLEPFLPLANAVLSEASDADIWKAAVKAIASSTRITPPSSFEPTFDGTPHTYSSSSHQGSEQTRRLLDAALRDELADCSFIKVGGFDEKYFEAKPWTARISQICEAAKGQHQNGKWEGLGDSPSERDMWDWLAEFQKEHLQNTPSIYYTTESPKDLEGSGTDRQLDIFTKSRSASASAEAKHQWAQVRVIGELSKSENFGAKFLQLARYARDVFTVQPTRTFLHAFLILGNTMELIVFDRAGSYSAEHFNIHNEPDRFIRVIAGYALMSDEELGLPGFIHCTGEQCWITADDSVDGLARRYGFRPLPIAVRRAIVSRGTCCYSTSDGLAVVKFSWSPAGRKPEAQLLQRAQSRGVEGVARLLASRRIMSVADLRRSLTFAAQRQMQSRLTDAQNSQSRSSSLLSGSRDADGRLGRSKRKNLDAAERSSSKRSRSNSQVRGTEITAKDSMDHPFQDRVLSCVIIAPAGRPLSQYISVSELLCALRDIVKAHRSLFEKGKILHRDISENNIIITDPLVNDGFTGMLIDMDLATTVGEDGTTNRSGAQAMTGTLKFMAIEILEMGLRDARRDIRHTYRHDMESLFYVFLSACINFGRSAKRPDPLRSWYTDSYKSMIRAKRGDMERGGFEFLVLTEFGSQFECAKGLASRLRELLFHKGDLFTQTDRDHSRLYGQIIDAFDQTLKEMGRP</sequence>
<dbReference type="InterPro" id="IPR000719">
    <property type="entry name" value="Prot_kinase_dom"/>
</dbReference>
<proteinExistence type="predicted"/>
<dbReference type="AlphaFoldDB" id="A0A5N6KXP7"/>
<gene>
    <name evidence="3" type="ORF">FH972_024045</name>
</gene>
<evidence type="ECO:0000256" key="1">
    <source>
        <dbReference type="SAM" id="MobiDB-lite"/>
    </source>
</evidence>
<evidence type="ECO:0000259" key="2">
    <source>
        <dbReference type="PROSITE" id="PS50011"/>
    </source>
</evidence>
<dbReference type="GO" id="GO:0005524">
    <property type="term" value="F:ATP binding"/>
    <property type="evidence" value="ECO:0007669"/>
    <property type="project" value="InterPro"/>
</dbReference>
<evidence type="ECO:0000313" key="3">
    <source>
        <dbReference type="EMBL" id="KAB8356462.1"/>
    </source>
</evidence>
<dbReference type="PANTHER" id="PTHR38248:SF2">
    <property type="entry name" value="FUNK1 11"/>
    <property type="match status" value="1"/>
</dbReference>
<feature type="region of interest" description="Disordered" evidence="1">
    <location>
        <begin position="484"/>
        <end position="544"/>
    </location>
</feature>
<dbReference type="InterPro" id="IPR008266">
    <property type="entry name" value="Tyr_kinase_AS"/>
</dbReference>
<dbReference type="OrthoDB" id="5584477at2759"/>
<dbReference type="Proteomes" id="UP000327013">
    <property type="component" value="Unassembled WGS sequence"/>
</dbReference>
<feature type="domain" description="Protein kinase" evidence="2">
    <location>
        <begin position="444"/>
        <end position="784"/>
    </location>
</feature>
<feature type="compositionally biased region" description="Basic and acidic residues" evidence="1">
    <location>
        <begin position="504"/>
        <end position="525"/>
    </location>
</feature>
<keyword evidence="4" id="KW-1185">Reference proteome</keyword>
<protein>
    <recommendedName>
        <fullName evidence="2">Protein kinase domain-containing protein</fullName>
    </recommendedName>
</protein>
<accession>A0A5N6KXP7</accession>
<dbReference type="InterPro" id="IPR011009">
    <property type="entry name" value="Kinase-like_dom_sf"/>
</dbReference>
<dbReference type="SUPFAM" id="SSF56112">
    <property type="entry name" value="Protein kinase-like (PK-like)"/>
    <property type="match status" value="1"/>
</dbReference>
<evidence type="ECO:0000313" key="4">
    <source>
        <dbReference type="Proteomes" id="UP000327013"/>
    </source>
</evidence>
<dbReference type="InterPro" id="IPR040976">
    <property type="entry name" value="Pkinase_fungal"/>
</dbReference>
<dbReference type="PROSITE" id="PS50011">
    <property type="entry name" value="PROTEIN_KINASE_DOM"/>
    <property type="match status" value="1"/>
</dbReference>